<name>A0ABQ4WKW5_9ASTR</name>
<dbReference type="InterPro" id="IPR039537">
    <property type="entry name" value="Retrotran_Ty1/copia-like"/>
</dbReference>
<gene>
    <name evidence="3" type="ORF">Tco_0626598</name>
</gene>
<accession>A0ABQ4WKW5</accession>
<dbReference type="PANTHER" id="PTHR42648">
    <property type="entry name" value="TRANSPOSASE, PUTATIVE-RELATED"/>
    <property type="match status" value="1"/>
</dbReference>
<dbReference type="PANTHER" id="PTHR42648:SF32">
    <property type="entry name" value="RIBONUCLEASE H-LIKE DOMAIN, GAG-PRE-INTEGRASE DOMAIN PROTEIN-RELATED"/>
    <property type="match status" value="1"/>
</dbReference>
<comment type="caution">
    <text evidence="3">The sequence shown here is derived from an EMBL/GenBank/DDBJ whole genome shotgun (WGS) entry which is preliminary data.</text>
</comment>
<evidence type="ECO:0000313" key="4">
    <source>
        <dbReference type="Proteomes" id="UP001151760"/>
    </source>
</evidence>
<protein>
    <submittedName>
        <fullName evidence="3">Retrovirus-related pol polyprotein from transposon TNT 1-94</fullName>
    </submittedName>
</protein>
<dbReference type="InterPro" id="IPR057670">
    <property type="entry name" value="SH3_retrovirus"/>
</dbReference>
<dbReference type="EMBL" id="BQNB010008712">
    <property type="protein sequence ID" value="GJS53236.1"/>
    <property type="molecule type" value="Genomic_DNA"/>
</dbReference>
<dbReference type="Gene3D" id="3.30.420.10">
    <property type="entry name" value="Ribonuclease H-like superfamily/Ribonuclease H"/>
    <property type="match status" value="1"/>
</dbReference>
<dbReference type="SUPFAM" id="SSF53098">
    <property type="entry name" value="Ribonuclease H-like"/>
    <property type="match status" value="1"/>
</dbReference>
<proteinExistence type="predicted"/>
<dbReference type="InterPro" id="IPR001584">
    <property type="entry name" value="Integrase_cat-core"/>
</dbReference>
<dbReference type="Proteomes" id="UP001151760">
    <property type="component" value="Unassembled WGS sequence"/>
</dbReference>
<dbReference type="InterPro" id="IPR012337">
    <property type="entry name" value="RNaseH-like_sf"/>
</dbReference>
<dbReference type="InterPro" id="IPR036397">
    <property type="entry name" value="RNaseH_sf"/>
</dbReference>
<dbReference type="Pfam" id="PF25597">
    <property type="entry name" value="SH3_retrovirus"/>
    <property type="match status" value="1"/>
</dbReference>
<keyword evidence="4" id="KW-1185">Reference proteome</keyword>
<evidence type="ECO:0000259" key="2">
    <source>
        <dbReference type="PROSITE" id="PS50994"/>
    </source>
</evidence>
<feature type="domain" description="Integrase catalytic" evidence="2">
    <location>
        <begin position="1"/>
        <end position="103"/>
    </location>
</feature>
<sequence length="247" mass="28533">MKSTPLSLLMNTQGTPRNSILVNFCDEKGISQNFSSPYTPEQNSVAERKNKTLIEAARTMLLGSVFSKQYWTEAVATACYTQNRSTIVKRHLKTPYETFRKRIPNINFLHVFGCPLYIHNHKDHLGKFDEKADDGYLLGYSLISKAFGVFNTRRQQTKETYHITFDESPDAIKFSKPSVDNINIAKTERYPPDEYLQPYEPSQRYQKKNDVSFVEPYEYPEPVVLETKVSSNQNGQIDQNDHNDQND</sequence>
<reference evidence="3" key="2">
    <citation type="submission" date="2022-01" db="EMBL/GenBank/DDBJ databases">
        <authorList>
            <person name="Yamashiro T."/>
            <person name="Shiraishi A."/>
            <person name="Satake H."/>
            <person name="Nakayama K."/>
        </authorList>
    </citation>
    <scope>NUCLEOTIDE SEQUENCE</scope>
</reference>
<organism evidence="3 4">
    <name type="scientific">Tanacetum coccineum</name>
    <dbReference type="NCBI Taxonomy" id="301880"/>
    <lineage>
        <taxon>Eukaryota</taxon>
        <taxon>Viridiplantae</taxon>
        <taxon>Streptophyta</taxon>
        <taxon>Embryophyta</taxon>
        <taxon>Tracheophyta</taxon>
        <taxon>Spermatophyta</taxon>
        <taxon>Magnoliopsida</taxon>
        <taxon>eudicotyledons</taxon>
        <taxon>Gunneridae</taxon>
        <taxon>Pentapetalae</taxon>
        <taxon>asterids</taxon>
        <taxon>campanulids</taxon>
        <taxon>Asterales</taxon>
        <taxon>Asteraceae</taxon>
        <taxon>Asteroideae</taxon>
        <taxon>Anthemideae</taxon>
        <taxon>Anthemidinae</taxon>
        <taxon>Tanacetum</taxon>
    </lineage>
</organism>
<evidence type="ECO:0000313" key="3">
    <source>
        <dbReference type="EMBL" id="GJS53236.1"/>
    </source>
</evidence>
<dbReference type="PROSITE" id="PS50994">
    <property type="entry name" value="INTEGRASE"/>
    <property type="match status" value="1"/>
</dbReference>
<reference evidence="3" key="1">
    <citation type="journal article" date="2022" name="Int. J. Mol. Sci.">
        <title>Draft Genome of Tanacetum Coccineum: Genomic Comparison of Closely Related Tanacetum-Family Plants.</title>
        <authorList>
            <person name="Yamashiro T."/>
            <person name="Shiraishi A."/>
            <person name="Nakayama K."/>
            <person name="Satake H."/>
        </authorList>
    </citation>
    <scope>NUCLEOTIDE SEQUENCE</scope>
</reference>
<feature type="region of interest" description="Disordered" evidence="1">
    <location>
        <begin position="225"/>
        <end position="247"/>
    </location>
</feature>
<evidence type="ECO:0000256" key="1">
    <source>
        <dbReference type="SAM" id="MobiDB-lite"/>
    </source>
</evidence>